<dbReference type="EMBL" id="FMJE01000005">
    <property type="protein sequence ID" value="SCM82770.1"/>
    <property type="molecule type" value="Genomic_DNA"/>
</dbReference>
<name>A0A212LZ52_9FIRM</name>
<organism evidence="1">
    <name type="scientific">uncultured Sporomusa sp</name>
    <dbReference type="NCBI Taxonomy" id="307249"/>
    <lineage>
        <taxon>Bacteria</taxon>
        <taxon>Bacillati</taxon>
        <taxon>Bacillota</taxon>
        <taxon>Negativicutes</taxon>
        <taxon>Selenomonadales</taxon>
        <taxon>Sporomusaceae</taxon>
        <taxon>Sporomusa</taxon>
        <taxon>environmental samples</taxon>
    </lineage>
</organism>
<proteinExistence type="predicted"/>
<evidence type="ECO:0000313" key="1">
    <source>
        <dbReference type="EMBL" id="SCM82770.1"/>
    </source>
</evidence>
<reference evidence="1" key="1">
    <citation type="submission" date="2016-08" db="EMBL/GenBank/DDBJ databases">
        <authorList>
            <person name="Seilhamer J.J."/>
        </authorList>
    </citation>
    <scope>NUCLEOTIDE SEQUENCE</scope>
    <source>
        <strain evidence="1">86</strain>
    </source>
</reference>
<dbReference type="RefSeq" id="WP_075756081.1">
    <property type="nucleotide sequence ID" value="NZ_LT608335.1"/>
</dbReference>
<gene>
    <name evidence="1" type="ORF">KL86SPO_50541</name>
</gene>
<accession>A0A212LZ52</accession>
<dbReference type="AlphaFoldDB" id="A0A212LZ52"/>
<protein>
    <submittedName>
        <fullName evidence="1">Uncharacterized protein</fullName>
    </submittedName>
</protein>
<sequence length="64" mass="7303">MESSKDEIHELLTAIVGSINNTLYDLAAESERGGSKVTAKRLEYSRQKVMTAWEVYNQKRAEKK</sequence>